<evidence type="ECO:0000313" key="7">
    <source>
        <dbReference type="EMBL" id="RCK03893.1"/>
    </source>
</evidence>
<protein>
    <recommendedName>
        <fullName evidence="6">Outer membrane protein beta-barrel domain-containing protein</fullName>
    </recommendedName>
</protein>
<feature type="domain" description="Outer membrane protein beta-barrel" evidence="6">
    <location>
        <begin position="15"/>
        <end position="243"/>
    </location>
</feature>
<dbReference type="InterPro" id="IPR011250">
    <property type="entry name" value="OMP/PagP_B-barrel"/>
</dbReference>
<comment type="similarity">
    <text evidence="4">Belongs to the Omp25/RopB family.</text>
</comment>
<reference evidence="7 8" key="1">
    <citation type="submission" date="2014-07" db="EMBL/GenBank/DDBJ databases">
        <title>Draft genome sequence of Thalassospira xianhensis P-4 (MCCC 1A02616).</title>
        <authorList>
            <person name="Lai Q."/>
            <person name="Shao Z."/>
        </authorList>
    </citation>
    <scope>NUCLEOTIDE SEQUENCE [LARGE SCALE GENOMIC DNA]</scope>
    <source>
        <strain evidence="7 8">MCCC 1A02616</strain>
    </source>
</reference>
<dbReference type="RefSeq" id="WP_114123770.1">
    <property type="nucleotide sequence ID" value="NZ_JPWA01000044.1"/>
</dbReference>
<dbReference type="Proteomes" id="UP000252419">
    <property type="component" value="Unassembled WGS sequence"/>
</dbReference>
<comment type="caution">
    <text evidence="7">The sequence shown here is derived from an EMBL/GenBank/DDBJ whole genome shotgun (WGS) entry which is preliminary data.</text>
</comment>
<accession>A0A367U819</accession>
<dbReference type="InterPro" id="IPR051692">
    <property type="entry name" value="OMP-like"/>
</dbReference>
<dbReference type="GO" id="GO:0016020">
    <property type="term" value="C:membrane"/>
    <property type="evidence" value="ECO:0007669"/>
    <property type="project" value="UniProtKB-SubCell"/>
</dbReference>
<dbReference type="PANTHER" id="PTHR34001">
    <property type="entry name" value="BLL7405 PROTEIN"/>
    <property type="match status" value="1"/>
</dbReference>
<evidence type="ECO:0000259" key="6">
    <source>
        <dbReference type="Pfam" id="PF13505"/>
    </source>
</evidence>
<evidence type="ECO:0000256" key="3">
    <source>
        <dbReference type="ARBA" id="ARBA00023136"/>
    </source>
</evidence>
<feature type="signal peptide" evidence="5">
    <location>
        <begin position="1"/>
        <end position="28"/>
    </location>
</feature>
<keyword evidence="8" id="KW-1185">Reference proteome</keyword>
<evidence type="ECO:0000313" key="8">
    <source>
        <dbReference type="Proteomes" id="UP000252419"/>
    </source>
</evidence>
<keyword evidence="2 5" id="KW-0732">Signal</keyword>
<evidence type="ECO:0000256" key="5">
    <source>
        <dbReference type="SAM" id="SignalP"/>
    </source>
</evidence>
<dbReference type="AlphaFoldDB" id="A0A367U819"/>
<dbReference type="PANTHER" id="PTHR34001:SF3">
    <property type="entry name" value="BLL7405 PROTEIN"/>
    <property type="match status" value="1"/>
</dbReference>
<feature type="chain" id="PRO_5016810874" description="Outer membrane protein beta-barrel domain-containing protein" evidence="5">
    <location>
        <begin position="29"/>
        <end position="260"/>
    </location>
</feature>
<evidence type="ECO:0000256" key="4">
    <source>
        <dbReference type="ARBA" id="ARBA00038306"/>
    </source>
</evidence>
<organism evidence="7 8">
    <name type="scientific">Thalassospira xianhensis MCCC 1A02616</name>
    <dbReference type="NCBI Taxonomy" id="1177929"/>
    <lineage>
        <taxon>Bacteria</taxon>
        <taxon>Pseudomonadati</taxon>
        <taxon>Pseudomonadota</taxon>
        <taxon>Alphaproteobacteria</taxon>
        <taxon>Rhodospirillales</taxon>
        <taxon>Thalassospiraceae</taxon>
        <taxon>Thalassospira</taxon>
    </lineage>
</organism>
<keyword evidence="3" id="KW-0472">Membrane</keyword>
<dbReference type="Pfam" id="PF13505">
    <property type="entry name" value="OMP_b-brl"/>
    <property type="match status" value="1"/>
</dbReference>
<evidence type="ECO:0000256" key="2">
    <source>
        <dbReference type="ARBA" id="ARBA00022729"/>
    </source>
</evidence>
<name>A0A367U819_9PROT</name>
<dbReference type="EMBL" id="JPWA01000044">
    <property type="protein sequence ID" value="RCK03893.1"/>
    <property type="molecule type" value="Genomic_DNA"/>
</dbReference>
<sequence>MRFHLKSRISCAGIAAVTLCAVASHASAETDWSGFYGGLALGGAYSAAKPDTDVLYTGYFTDNGTASDRSQLTPILNETIEGFDVTGSALFGYDHQDRNMIYGVEGDLTFMPFSESESHGRTAYDTSPANTFTSQTTVESDFTFSIRPKIGYATGGWQIYLAAGPSISRFKTTHKFTDTFGTGTNNTFTDTQTAFGVSGSIGAGYLIGNGWSLRGDYVMTYFPSIVNGDEDIGQGGAGADFSYDGDFQSHNVRFALIKRF</sequence>
<dbReference type="SUPFAM" id="SSF56925">
    <property type="entry name" value="OMPA-like"/>
    <property type="match status" value="1"/>
</dbReference>
<dbReference type="Gene3D" id="2.40.160.20">
    <property type="match status" value="1"/>
</dbReference>
<evidence type="ECO:0000256" key="1">
    <source>
        <dbReference type="ARBA" id="ARBA00004370"/>
    </source>
</evidence>
<gene>
    <name evidence="7" type="ORF">TH5_23010</name>
</gene>
<dbReference type="InterPro" id="IPR027385">
    <property type="entry name" value="Beta-barrel_OMP"/>
</dbReference>
<comment type="subcellular location">
    <subcellularLocation>
        <location evidence="1">Membrane</location>
    </subcellularLocation>
</comment>
<proteinExistence type="inferred from homology"/>